<organism evidence="1">
    <name type="scientific">Tanacetum cinerariifolium</name>
    <name type="common">Dalmatian daisy</name>
    <name type="synonym">Chrysanthemum cinerariifolium</name>
    <dbReference type="NCBI Taxonomy" id="118510"/>
    <lineage>
        <taxon>Eukaryota</taxon>
        <taxon>Viridiplantae</taxon>
        <taxon>Streptophyta</taxon>
        <taxon>Embryophyta</taxon>
        <taxon>Tracheophyta</taxon>
        <taxon>Spermatophyta</taxon>
        <taxon>Magnoliopsida</taxon>
        <taxon>eudicotyledons</taxon>
        <taxon>Gunneridae</taxon>
        <taxon>Pentapetalae</taxon>
        <taxon>asterids</taxon>
        <taxon>campanulids</taxon>
        <taxon>Asterales</taxon>
        <taxon>Asteraceae</taxon>
        <taxon>Asteroideae</taxon>
        <taxon>Anthemideae</taxon>
        <taxon>Anthemidinae</taxon>
        <taxon>Tanacetum</taxon>
    </lineage>
</organism>
<dbReference type="AlphaFoldDB" id="A0A6L2KXZ4"/>
<dbReference type="EMBL" id="BKCJ010003240">
    <property type="protein sequence ID" value="GEU53859.1"/>
    <property type="molecule type" value="Genomic_DNA"/>
</dbReference>
<evidence type="ECO:0000313" key="1">
    <source>
        <dbReference type="EMBL" id="GEU53859.1"/>
    </source>
</evidence>
<gene>
    <name evidence="1" type="ORF">Tci_025837</name>
</gene>
<proteinExistence type="predicted"/>
<protein>
    <submittedName>
        <fullName evidence="1">Uncharacterized protein</fullName>
    </submittedName>
</protein>
<comment type="caution">
    <text evidence="1">The sequence shown here is derived from an EMBL/GenBank/DDBJ whole genome shotgun (WGS) entry which is preliminary data.</text>
</comment>
<sequence>MQTKTELTLEQTQQGVSDEVLIDIMDPVKRSTTLPSHSRRSDTYAENPVKDILSNLNLPDHRSVLTEPEVHVKMEIPRSIKVKFITACSYSIDKYKDVMKAQKYVIQVFCYSDTQKKSCRLWNCVRCASKNLKKVVEAKYFKFVIQRDKGKEEMFRVHVEKKGEILKLRGEAELEAFIKPTKILSCVNDIVLVQELADKRLFVVHQVKKNKRFEVPVALRGEDNSFALVHTVVIWSSWMAAPCRLLDDQLLTLVTCLKMIILSSSLRS</sequence>
<name>A0A6L2KXZ4_TANCI</name>
<reference evidence="1" key="1">
    <citation type="journal article" date="2019" name="Sci. Rep.">
        <title>Draft genome of Tanacetum cinerariifolium, the natural source of mosquito coil.</title>
        <authorList>
            <person name="Yamashiro T."/>
            <person name="Shiraishi A."/>
            <person name="Satake H."/>
            <person name="Nakayama K."/>
        </authorList>
    </citation>
    <scope>NUCLEOTIDE SEQUENCE</scope>
</reference>
<accession>A0A6L2KXZ4</accession>